<dbReference type="AlphaFoldDB" id="A0A7C4Q2X2"/>
<dbReference type="InterPro" id="IPR011010">
    <property type="entry name" value="DNA_brk_join_enz"/>
</dbReference>
<organism evidence="8">
    <name type="scientific">Bellilinea caldifistulae</name>
    <dbReference type="NCBI Taxonomy" id="360411"/>
    <lineage>
        <taxon>Bacteria</taxon>
        <taxon>Bacillati</taxon>
        <taxon>Chloroflexota</taxon>
        <taxon>Anaerolineae</taxon>
        <taxon>Anaerolineales</taxon>
        <taxon>Anaerolineaceae</taxon>
        <taxon>Bellilinea</taxon>
    </lineage>
</organism>
<evidence type="ECO:0000256" key="3">
    <source>
        <dbReference type="ARBA" id="ARBA00023172"/>
    </source>
</evidence>
<feature type="region of interest" description="Disordered" evidence="5">
    <location>
        <begin position="182"/>
        <end position="206"/>
    </location>
</feature>
<proteinExistence type="predicted"/>
<dbReference type="GO" id="GO:0003677">
    <property type="term" value="F:DNA binding"/>
    <property type="evidence" value="ECO:0007669"/>
    <property type="project" value="UniProtKB-UniRule"/>
</dbReference>
<reference evidence="8" key="1">
    <citation type="journal article" date="2020" name="mSystems">
        <title>Genome- and Community-Level Interaction Insights into Carbon Utilization and Element Cycling Functions of Hydrothermarchaeota in Hydrothermal Sediment.</title>
        <authorList>
            <person name="Zhou Z."/>
            <person name="Liu Y."/>
            <person name="Xu W."/>
            <person name="Pan J."/>
            <person name="Luo Z.H."/>
            <person name="Li M."/>
        </authorList>
    </citation>
    <scope>NUCLEOTIDE SEQUENCE [LARGE SCALE GENOMIC DNA]</scope>
    <source>
        <strain evidence="8">SpSt-556</strain>
    </source>
</reference>
<dbReference type="Pfam" id="PF13495">
    <property type="entry name" value="Phage_int_SAM_4"/>
    <property type="match status" value="1"/>
</dbReference>
<dbReference type="PANTHER" id="PTHR30349">
    <property type="entry name" value="PHAGE INTEGRASE-RELATED"/>
    <property type="match status" value="1"/>
</dbReference>
<dbReference type="SUPFAM" id="SSF56349">
    <property type="entry name" value="DNA breaking-rejoining enzymes"/>
    <property type="match status" value="1"/>
</dbReference>
<dbReference type="Gene3D" id="1.10.443.10">
    <property type="entry name" value="Intergrase catalytic core"/>
    <property type="match status" value="1"/>
</dbReference>
<dbReference type="InterPro" id="IPR004107">
    <property type="entry name" value="Integrase_SAM-like_N"/>
</dbReference>
<dbReference type="CDD" id="cd00397">
    <property type="entry name" value="DNA_BRE_C"/>
    <property type="match status" value="1"/>
</dbReference>
<dbReference type="InterPro" id="IPR044068">
    <property type="entry name" value="CB"/>
</dbReference>
<feature type="domain" description="Tyr recombinase" evidence="6">
    <location>
        <begin position="158"/>
        <end position="393"/>
    </location>
</feature>
<keyword evidence="3" id="KW-0233">DNA recombination</keyword>
<evidence type="ECO:0008006" key="9">
    <source>
        <dbReference type="Google" id="ProtNLM"/>
    </source>
</evidence>
<evidence type="ECO:0000256" key="5">
    <source>
        <dbReference type="SAM" id="MobiDB-lite"/>
    </source>
</evidence>
<dbReference type="InterPro" id="IPR050090">
    <property type="entry name" value="Tyrosine_recombinase_XerCD"/>
</dbReference>
<evidence type="ECO:0000313" key="8">
    <source>
        <dbReference type="EMBL" id="HGS88084.1"/>
    </source>
</evidence>
<dbReference type="InterPro" id="IPR002104">
    <property type="entry name" value="Integrase_catalytic"/>
</dbReference>
<evidence type="ECO:0000259" key="6">
    <source>
        <dbReference type="PROSITE" id="PS51898"/>
    </source>
</evidence>
<evidence type="ECO:0000256" key="4">
    <source>
        <dbReference type="PROSITE-ProRule" id="PRU01248"/>
    </source>
</evidence>
<protein>
    <recommendedName>
        <fullName evidence="9">Integrase</fullName>
    </recommendedName>
</protein>
<keyword evidence="2 4" id="KW-0238">DNA-binding</keyword>
<accession>A0A7C4Q2X2</accession>
<name>A0A7C4Q2X2_9CHLR</name>
<dbReference type="PROSITE" id="PS51898">
    <property type="entry name" value="TYR_RECOMBINASE"/>
    <property type="match status" value="1"/>
</dbReference>
<sequence length="400" mass="45740">MPPTGRARLGNLPKSCGRLWRRLKRRFPLRAEFGYTRSMLTISEAIQRYLTVKRASPRTIKSYRNGLNAFCQSLRSGRRLPDGSRQSLDPDQTPADQLDEGWVAVFIEDLQNLSPASQNLYLSAVKGLYKFLLAERIASPHLPRIEQLIAERARKAGRRRPQFPREDIERLIEYAQNLIHAPLPEEDEPPGAGQKTSKPAARRAERRRVRLRNLRDRAFILLLADTGLRVSEACQLRIGDVDFLEARLRVVGKGDQEDWVRVSERVLNALQDYLNERQPAAEHAAAPRRGRPAALEQRSPLFVRHDRRARSVQPAALDPSSAWDIVRGRAAEALGSEAASSIHPHAFRHYFVTIVLLATNNMEKARRLARHRSIITTQRYAEVDPELDRDYHEIFNKKAE</sequence>
<feature type="domain" description="Core-binding (CB)" evidence="7">
    <location>
        <begin position="40"/>
        <end position="133"/>
    </location>
</feature>
<evidence type="ECO:0000256" key="2">
    <source>
        <dbReference type="ARBA" id="ARBA00023125"/>
    </source>
</evidence>
<keyword evidence="1" id="KW-0229">DNA integration</keyword>
<dbReference type="Pfam" id="PF00589">
    <property type="entry name" value="Phage_integrase"/>
    <property type="match status" value="1"/>
</dbReference>
<dbReference type="GO" id="GO:0015074">
    <property type="term" value="P:DNA integration"/>
    <property type="evidence" value="ECO:0007669"/>
    <property type="project" value="UniProtKB-KW"/>
</dbReference>
<dbReference type="Gene3D" id="1.10.150.130">
    <property type="match status" value="1"/>
</dbReference>
<dbReference type="PANTHER" id="PTHR30349:SF81">
    <property type="entry name" value="TYROSINE RECOMBINASE XERC"/>
    <property type="match status" value="1"/>
</dbReference>
<dbReference type="EMBL" id="DSXR01000107">
    <property type="protein sequence ID" value="HGS88084.1"/>
    <property type="molecule type" value="Genomic_DNA"/>
</dbReference>
<dbReference type="PROSITE" id="PS51900">
    <property type="entry name" value="CB"/>
    <property type="match status" value="1"/>
</dbReference>
<dbReference type="GO" id="GO:0006310">
    <property type="term" value="P:DNA recombination"/>
    <property type="evidence" value="ECO:0007669"/>
    <property type="project" value="UniProtKB-KW"/>
</dbReference>
<gene>
    <name evidence="8" type="ORF">ENT17_10755</name>
</gene>
<comment type="caution">
    <text evidence="8">The sequence shown here is derived from an EMBL/GenBank/DDBJ whole genome shotgun (WGS) entry which is preliminary data.</text>
</comment>
<dbReference type="InterPro" id="IPR013762">
    <property type="entry name" value="Integrase-like_cat_sf"/>
</dbReference>
<dbReference type="InterPro" id="IPR010998">
    <property type="entry name" value="Integrase_recombinase_N"/>
</dbReference>
<evidence type="ECO:0000259" key="7">
    <source>
        <dbReference type="PROSITE" id="PS51900"/>
    </source>
</evidence>
<evidence type="ECO:0000256" key="1">
    <source>
        <dbReference type="ARBA" id="ARBA00022908"/>
    </source>
</evidence>